<dbReference type="PRINTS" id="PR01171">
    <property type="entry name" value="BCTLIPOCALIN"/>
</dbReference>
<dbReference type="InterPro" id="IPR012674">
    <property type="entry name" value="Calycin"/>
</dbReference>
<sequence>MKKILNQVISIPLLGLSLLGLSACTIIDEPVDVVKPFARNQYLGTWYEIARLDHSFERNMSNVTAQYSIDGDKVVVINKGFKQDKQQWDKAEGKAYFIDGDNQGLLKVSFFGPFYGAYQIHDIVQNDQGRYTDSLVIGPNNDYAWILSRTPTLAPEIKQRFITKLKALSISEDKLIWVNQGDRQ</sequence>
<dbReference type="InterPro" id="IPR047202">
    <property type="entry name" value="Lipocalin_Blc-like_dom"/>
</dbReference>
<evidence type="ECO:0000256" key="2">
    <source>
        <dbReference type="PIRNR" id="PIRNR036893"/>
    </source>
</evidence>
<dbReference type="PANTHER" id="PTHR10612:SF34">
    <property type="entry name" value="APOLIPOPROTEIN D"/>
    <property type="match status" value="1"/>
</dbReference>
<comment type="similarity">
    <text evidence="1 2">Belongs to the calycin superfamily. Lipocalin family.</text>
</comment>
<reference evidence="5" key="1">
    <citation type="journal article" date="2019" name="Int. J. Syst. Evol. Microbiol.">
        <title>The Global Catalogue of Microorganisms (GCM) 10K type strain sequencing project: providing services to taxonomists for standard genome sequencing and annotation.</title>
        <authorList>
            <consortium name="The Broad Institute Genomics Platform"/>
            <consortium name="The Broad Institute Genome Sequencing Center for Infectious Disease"/>
            <person name="Wu L."/>
            <person name="Ma J."/>
        </authorList>
    </citation>
    <scope>NUCLEOTIDE SEQUENCE [LARGE SCALE GENOMIC DNA]</scope>
    <source>
        <strain evidence="5">JCM 32305</strain>
    </source>
</reference>
<evidence type="ECO:0000313" key="5">
    <source>
        <dbReference type="Proteomes" id="UP000654004"/>
    </source>
</evidence>
<dbReference type="PANTHER" id="PTHR10612">
    <property type="entry name" value="APOLIPOPROTEIN D"/>
    <property type="match status" value="1"/>
</dbReference>
<comment type="function">
    <text evidence="2">Involved in the storage or transport of lipids necessary for membrane maintenance under stressful conditions. Displays a binding preference for lysophospholipids.</text>
</comment>
<feature type="chain" id="PRO_5045017598" description="Outer membrane lipoprotein Blc" evidence="2">
    <location>
        <begin position="23"/>
        <end position="184"/>
    </location>
</feature>
<dbReference type="InterPro" id="IPR000566">
    <property type="entry name" value="Lipocln_cytosolic_FA-bd_dom"/>
</dbReference>
<keyword evidence="2" id="KW-0446">Lipid-binding</keyword>
<protein>
    <recommendedName>
        <fullName evidence="2">Outer membrane lipoprotein Blc</fullName>
    </recommendedName>
</protein>
<evidence type="ECO:0000313" key="4">
    <source>
        <dbReference type="EMBL" id="GGP73480.1"/>
    </source>
</evidence>
<dbReference type="Proteomes" id="UP000654004">
    <property type="component" value="Unassembled WGS sequence"/>
</dbReference>
<accession>A0ABQ2QCH1</accession>
<gene>
    <name evidence="4" type="primary">blc</name>
    <name evidence="4" type="ORF">GCM10009410_01340</name>
</gene>
<name>A0ABQ2QCH1_9GAMM</name>
<dbReference type="Gene3D" id="2.40.128.20">
    <property type="match status" value="1"/>
</dbReference>
<proteinExistence type="inferred from homology"/>
<comment type="caution">
    <text evidence="4">The sequence shown here is derived from an EMBL/GenBank/DDBJ whole genome shotgun (WGS) entry which is preliminary data.</text>
</comment>
<comment type="subcellular location">
    <subcellularLocation>
        <location evidence="2">Cell outer membrane</location>
    </subcellularLocation>
</comment>
<keyword evidence="2" id="KW-0472">Membrane</keyword>
<dbReference type="PIRSF" id="PIRSF036893">
    <property type="entry name" value="Lipocalin_ApoD"/>
    <property type="match status" value="1"/>
</dbReference>
<keyword evidence="2" id="KW-0449">Lipoprotein</keyword>
<dbReference type="SUPFAM" id="SSF50814">
    <property type="entry name" value="Lipocalins"/>
    <property type="match status" value="1"/>
</dbReference>
<comment type="subunit">
    <text evidence="2">Homodimer.</text>
</comment>
<dbReference type="CDD" id="cd19438">
    <property type="entry name" value="lipocalin_Blc-like"/>
    <property type="match status" value="1"/>
</dbReference>
<evidence type="ECO:0000259" key="3">
    <source>
        <dbReference type="Pfam" id="PF08212"/>
    </source>
</evidence>
<dbReference type="PROSITE" id="PS51257">
    <property type="entry name" value="PROKAR_LIPOPROTEIN"/>
    <property type="match status" value="1"/>
</dbReference>
<dbReference type="Pfam" id="PF08212">
    <property type="entry name" value="Lipocalin_2"/>
    <property type="match status" value="1"/>
</dbReference>
<dbReference type="InterPro" id="IPR022271">
    <property type="entry name" value="Lipocalin_ApoD"/>
</dbReference>
<dbReference type="EMBL" id="BMQW01000001">
    <property type="protein sequence ID" value="GGP73480.1"/>
    <property type="molecule type" value="Genomic_DNA"/>
</dbReference>
<organism evidence="4 5">
    <name type="scientific">Shewanella ulleungensis</name>
    <dbReference type="NCBI Taxonomy" id="2282699"/>
    <lineage>
        <taxon>Bacteria</taxon>
        <taxon>Pseudomonadati</taxon>
        <taxon>Pseudomonadota</taxon>
        <taxon>Gammaproteobacteria</taxon>
        <taxon>Alteromonadales</taxon>
        <taxon>Shewanellaceae</taxon>
        <taxon>Shewanella</taxon>
    </lineage>
</organism>
<evidence type="ECO:0000256" key="1">
    <source>
        <dbReference type="ARBA" id="ARBA00006889"/>
    </source>
</evidence>
<dbReference type="RefSeq" id="WP_188952377.1">
    <property type="nucleotide sequence ID" value="NZ_BMQW01000001.1"/>
</dbReference>
<feature type="signal peptide" evidence="2">
    <location>
        <begin position="1"/>
        <end position="22"/>
    </location>
</feature>
<dbReference type="InterPro" id="IPR002446">
    <property type="entry name" value="Lipocalin_bac"/>
</dbReference>
<feature type="domain" description="Lipocalin/cytosolic fatty-acid binding" evidence="3">
    <location>
        <begin position="40"/>
        <end position="180"/>
    </location>
</feature>
<keyword evidence="2" id="KW-0998">Cell outer membrane</keyword>
<keyword evidence="2" id="KW-0732">Signal</keyword>
<keyword evidence="5" id="KW-1185">Reference proteome</keyword>